<dbReference type="InterPro" id="IPR036196">
    <property type="entry name" value="Ptyr_pPase_sf"/>
</dbReference>
<dbReference type="InterPro" id="IPR023485">
    <property type="entry name" value="Ptyr_pPase"/>
</dbReference>
<dbReference type="EMBL" id="JAUSUC010000004">
    <property type="protein sequence ID" value="MDQ0214154.1"/>
    <property type="molecule type" value="Genomic_DNA"/>
</dbReference>
<evidence type="ECO:0000256" key="4">
    <source>
        <dbReference type="PIRSR" id="PIRSR617867-1"/>
    </source>
</evidence>
<dbReference type="AlphaFoldDB" id="A0AAJ1SWZ3"/>
<keyword evidence="2 6" id="KW-0378">Hydrolase</keyword>
<comment type="caution">
    <text evidence="6">The sequence shown here is derived from an EMBL/GenBank/DDBJ whole genome shotgun (WGS) entry which is preliminary data.</text>
</comment>
<evidence type="ECO:0000313" key="7">
    <source>
        <dbReference type="Proteomes" id="UP001237207"/>
    </source>
</evidence>
<proteinExistence type="inferred from homology"/>
<dbReference type="Proteomes" id="UP001237207">
    <property type="component" value="Unassembled WGS sequence"/>
</dbReference>
<organism evidence="6 7">
    <name type="scientific">Oikeobacillus pervagus</name>
    <dbReference type="NCBI Taxonomy" id="1325931"/>
    <lineage>
        <taxon>Bacteria</taxon>
        <taxon>Bacillati</taxon>
        <taxon>Bacillota</taxon>
        <taxon>Bacilli</taxon>
        <taxon>Bacillales</taxon>
        <taxon>Bacillaceae</taxon>
        <taxon>Oikeobacillus</taxon>
    </lineage>
</organism>
<gene>
    <name evidence="6" type="ORF">J2S13_000550</name>
</gene>
<dbReference type="InterPro" id="IPR050438">
    <property type="entry name" value="LMW_PTPase"/>
</dbReference>
<protein>
    <submittedName>
        <fullName evidence="6">Protein-tyrosine phosphatase</fullName>
        <ecNumber evidence="6">3.1.3.48</ecNumber>
    </submittedName>
</protein>
<feature type="domain" description="Phosphotyrosine protein phosphatase I" evidence="5">
    <location>
        <begin position="1"/>
        <end position="142"/>
    </location>
</feature>
<evidence type="ECO:0000256" key="1">
    <source>
        <dbReference type="ARBA" id="ARBA00011063"/>
    </source>
</evidence>
<dbReference type="PANTHER" id="PTHR11717">
    <property type="entry name" value="LOW MOLECULAR WEIGHT PROTEIN TYROSINE PHOSPHATASE"/>
    <property type="match status" value="1"/>
</dbReference>
<keyword evidence="7" id="KW-1185">Reference proteome</keyword>
<dbReference type="Pfam" id="PF01451">
    <property type="entry name" value="LMWPc"/>
    <property type="match status" value="1"/>
</dbReference>
<dbReference type="CDD" id="cd16344">
    <property type="entry name" value="LMWPAP"/>
    <property type="match status" value="1"/>
</dbReference>
<dbReference type="EC" id="3.1.3.48" evidence="6"/>
<name>A0AAJ1SWZ3_9BACI</name>
<dbReference type="Gene3D" id="3.40.50.2300">
    <property type="match status" value="1"/>
</dbReference>
<accession>A0AAJ1SWZ3</accession>
<feature type="active site" description="Proton donor" evidence="4">
    <location>
        <position position="116"/>
    </location>
</feature>
<feature type="active site" description="Nucleophile" evidence="4">
    <location>
        <position position="7"/>
    </location>
</feature>
<evidence type="ECO:0000259" key="5">
    <source>
        <dbReference type="SMART" id="SM00226"/>
    </source>
</evidence>
<dbReference type="SMART" id="SM00226">
    <property type="entry name" value="LMWPc"/>
    <property type="match status" value="1"/>
</dbReference>
<dbReference type="GO" id="GO:0004725">
    <property type="term" value="F:protein tyrosine phosphatase activity"/>
    <property type="evidence" value="ECO:0007669"/>
    <property type="project" value="UniProtKB-EC"/>
</dbReference>
<evidence type="ECO:0000256" key="2">
    <source>
        <dbReference type="ARBA" id="ARBA00022801"/>
    </source>
</evidence>
<comment type="similarity">
    <text evidence="1">Belongs to the low molecular weight phosphotyrosine protein phosphatase family.</text>
</comment>
<dbReference type="SUPFAM" id="SSF52788">
    <property type="entry name" value="Phosphotyrosine protein phosphatases I"/>
    <property type="match status" value="1"/>
</dbReference>
<evidence type="ECO:0000313" key="6">
    <source>
        <dbReference type="EMBL" id="MDQ0214154.1"/>
    </source>
</evidence>
<dbReference type="InterPro" id="IPR017867">
    <property type="entry name" value="Tyr_phospatase_low_mol_wt"/>
</dbReference>
<dbReference type="PANTHER" id="PTHR11717:SF31">
    <property type="entry name" value="LOW MOLECULAR WEIGHT PROTEIN-TYROSINE-PHOSPHATASE ETP-RELATED"/>
    <property type="match status" value="1"/>
</dbReference>
<dbReference type="PRINTS" id="PR00719">
    <property type="entry name" value="LMWPTPASE"/>
</dbReference>
<evidence type="ECO:0000256" key="3">
    <source>
        <dbReference type="ARBA" id="ARBA00022912"/>
    </source>
</evidence>
<feature type="active site" description="Nucleophile" evidence="4">
    <location>
        <position position="13"/>
    </location>
</feature>
<reference evidence="6" key="1">
    <citation type="submission" date="2023-07" db="EMBL/GenBank/DDBJ databases">
        <title>Genomic Encyclopedia of Type Strains, Phase IV (KMG-IV): sequencing the most valuable type-strain genomes for metagenomic binning, comparative biology and taxonomic classification.</title>
        <authorList>
            <person name="Goeker M."/>
        </authorList>
    </citation>
    <scope>NUCLEOTIDE SEQUENCE</scope>
    <source>
        <strain evidence="6">DSM 23947</strain>
    </source>
</reference>
<keyword evidence="3" id="KW-0904">Protein phosphatase</keyword>
<sequence>MNVLFVCTGNTCRSPMAEAILKMKAKNIKVKSAGIFAANGSNASPQVIQILQEKTLPFKHQSQPLSEELIHWSDYIFTMTENHKQMIVQHYPNEEGKTFTLKEYVLDGLENPDVHDPYGGSVEIYKQTYEELESLIEALIDKLK</sequence>